<dbReference type="InterPro" id="IPR004176">
    <property type="entry name" value="Clp_R_N"/>
</dbReference>
<dbReference type="InterPro" id="IPR058954">
    <property type="entry name" value="AAA_lid_SMAX1"/>
</dbReference>
<dbReference type="Proteomes" id="UP000326939">
    <property type="component" value="Chromosome 8"/>
</dbReference>
<dbReference type="InterPro" id="IPR027417">
    <property type="entry name" value="P-loop_NTPase"/>
</dbReference>
<dbReference type="InterPro" id="IPR051650">
    <property type="entry name" value="SL_signaling_regulator"/>
</dbReference>
<comment type="caution">
    <text evidence="8">The sequence shown here is derived from an EMBL/GenBank/DDBJ whole genome shotgun (WGS) entry which is preliminary data.</text>
</comment>
<dbReference type="PANTHER" id="PTHR43572:SF49">
    <property type="entry name" value="PROTEIN SMAX1-LIKE 8"/>
    <property type="match status" value="1"/>
</dbReference>
<dbReference type="Pfam" id="PF26587">
    <property type="entry name" value="AAA_lid_SMAX1"/>
    <property type="match status" value="1"/>
</dbReference>
<dbReference type="EMBL" id="VDCV01000008">
    <property type="protein sequence ID" value="KAB5544368.1"/>
    <property type="molecule type" value="Genomic_DNA"/>
</dbReference>
<keyword evidence="9" id="KW-1185">Reference proteome</keyword>
<dbReference type="GO" id="GO:0016887">
    <property type="term" value="F:ATP hydrolysis activity"/>
    <property type="evidence" value="ECO:0007669"/>
    <property type="project" value="InterPro"/>
</dbReference>
<evidence type="ECO:0000256" key="1">
    <source>
        <dbReference type="ARBA" id="ARBA00008675"/>
    </source>
</evidence>
<evidence type="ECO:0000256" key="2">
    <source>
        <dbReference type="ARBA" id="ARBA00022737"/>
    </source>
</evidence>
<keyword evidence="2 5" id="KW-0677">Repeat</keyword>
<dbReference type="Pfam" id="PF07724">
    <property type="entry name" value="AAA_2"/>
    <property type="match status" value="1"/>
</dbReference>
<protein>
    <recommendedName>
        <fullName evidence="7">Clp R domain-containing protein</fullName>
    </recommendedName>
</protein>
<dbReference type="Pfam" id="PF02861">
    <property type="entry name" value="Clp_N"/>
    <property type="match status" value="1"/>
</dbReference>
<gene>
    <name evidence="8" type="ORF">DKX38_012480</name>
</gene>
<dbReference type="InterPro" id="IPR058680">
    <property type="entry name" value="NBD_SMAX1-like"/>
</dbReference>
<dbReference type="Pfam" id="PF23569">
    <property type="entry name" value="NBD_SMAX1"/>
    <property type="match status" value="1"/>
</dbReference>
<evidence type="ECO:0000256" key="6">
    <source>
        <dbReference type="SAM" id="MobiDB-lite"/>
    </source>
</evidence>
<accession>A0A5N5LP27</accession>
<reference evidence="9" key="1">
    <citation type="journal article" date="2019" name="Gigascience">
        <title>De novo genome assembly of the endangered Acer yangbiense, a plant species with extremely small populations endemic to Yunnan Province, China.</title>
        <authorList>
            <person name="Yang J."/>
            <person name="Wariss H.M."/>
            <person name="Tao L."/>
            <person name="Zhang R."/>
            <person name="Yun Q."/>
            <person name="Hollingsworth P."/>
            <person name="Dao Z."/>
            <person name="Luo G."/>
            <person name="Guo H."/>
            <person name="Ma Y."/>
            <person name="Sun W."/>
        </authorList>
    </citation>
    <scope>NUCLEOTIDE SEQUENCE [LARGE SCALE GENOMIC DNA]</scope>
    <source>
        <strain evidence="9">cv. br00</strain>
    </source>
</reference>
<evidence type="ECO:0000256" key="5">
    <source>
        <dbReference type="PROSITE-ProRule" id="PRU01251"/>
    </source>
</evidence>
<organism evidence="8 9">
    <name type="scientific">Salix brachista</name>
    <dbReference type="NCBI Taxonomy" id="2182728"/>
    <lineage>
        <taxon>Eukaryota</taxon>
        <taxon>Viridiplantae</taxon>
        <taxon>Streptophyta</taxon>
        <taxon>Embryophyta</taxon>
        <taxon>Tracheophyta</taxon>
        <taxon>Spermatophyta</taxon>
        <taxon>Magnoliopsida</taxon>
        <taxon>eudicotyledons</taxon>
        <taxon>Gunneridae</taxon>
        <taxon>Pentapetalae</taxon>
        <taxon>rosids</taxon>
        <taxon>fabids</taxon>
        <taxon>Malpighiales</taxon>
        <taxon>Salicaceae</taxon>
        <taxon>Saliceae</taxon>
        <taxon>Salix</taxon>
    </lineage>
</organism>
<dbReference type="PROSITE" id="PS51903">
    <property type="entry name" value="CLP_R"/>
    <property type="match status" value="1"/>
</dbReference>
<dbReference type="InterPro" id="IPR003959">
    <property type="entry name" value="ATPase_AAA_core"/>
</dbReference>
<sequence>MPTPVTTARQCLTEEAAHALEEAVNVARRRGHGQTTSLHAVSALLSLPSSPLREACARARNSAYSTRLQFKALELCLGVSLDRVPTSQLSNESPPVSNSLMAAIKRSQASQRRHPENFNLYHQIQQQQQQLVQQSSSSISCIKVELQNLILSILDDPVVSRVFGEAGFRSSEIKLAIVRPLPQVFKFSSTRFKGPPLFLCNLLSSEDPDSLHSGPGRRGAFSFPFSGGLFLNNNNNNSHSGDRNTTTDNNNNNRDVNFRRIGEVLARSRGRNPLLVGLSAYATLANFSEIVEQRKENVLPAELRGLSVICIESYVNKFITSEDFDKKRVDSRFEELGQFVERHLGPGLVVNFGDLKAFVNDNNGLGDAVSYVVDKLTKLLQLYGGRRVWLIGAASYENYSKFVGRFPSTEKDWDLQLLPIASLTTSSMPESYPRSSFMESFVSFGGFFSTPSDLKGPLNAPYQCTPLCHLCNEKCKQEILSVSKGRFVGSVADQYQSSLPSWLQMAEISTNKGMNAKTTDDGTVLSAKVAGLRRKWDSICQRLHHTQPPGSNSHPPHFPTVMGFQLVEDKKENAENPSSKNTSALPNGSGCVNANSCIPSEIQKTPRKQLGFPLFVVSEGKSDCILSKQREKPSKEEDLEFGGLSSPYNLSNSSMVDGGQASPTSVTTDLGLRISSVPASNELKKTVNQELPQDLSGSFSANVDAVQGSVSDHWAPSSSSPDYGGQFDLSNAKMLFRAVVERVGWQDEAIRIISQTIARCREKNEKRQGASLRGDIWFNFCGPDRRGKKKIASALAEIIYGSREYFISADLSTQDGMVHPHMIFDHPEVNGYTVKFRGKTVVDFVAGELCKKPLSIVFLENVDKADVQAQKSLSHAIQTGKFADSHGREVGISNTIFVTTSTLTDDKASSCSNELFTYSEEKILRVREWPVKILVEQALGGEVGEMAAPFSPREGVSGSIFLNKRKLAGANQNPDRQEITEVVKRAHKTSARHLDLNLPAEENDLLDTDNDHGSDHSKAWLQDFLEQIDARVFFKHFDFDDLAERILSEVNRCFHKIVGSECLLEIDPKVTEQLLAAVYLSDRDRVVEDWVERVLGRGFVEVLRRYKLKENSTVKLVACEGLFVEERMPGVYLPTNNIIN</sequence>
<feature type="domain" description="Clp R" evidence="7">
    <location>
        <begin position="8"/>
        <end position="183"/>
    </location>
</feature>
<evidence type="ECO:0000313" key="8">
    <source>
        <dbReference type="EMBL" id="KAB5544368.1"/>
    </source>
</evidence>
<evidence type="ECO:0000256" key="4">
    <source>
        <dbReference type="ARBA" id="ARBA00023163"/>
    </source>
</evidence>
<evidence type="ECO:0000259" key="7">
    <source>
        <dbReference type="PROSITE" id="PS51903"/>
    </source>
</evidence>
<keyword evidence="4" id="KW-0804">Transcription</keyword>
<feature type="compositionally biased region" description="Polar residues" evidence="6">
    <location>
        <begin position="575"/>
        <end position="590"/>
    </location>
</feature>
<proteinExistence type="inferred from homology"/>
<dbReference type="PANTHER" id="PTHR43572">
    <property type="entry name" value="CHAPERONE PROTEIN CLPD, CHLOROPLASTIC"/>
    <property type="match status" value="1"/>
</dbReference>
<feature type="region of interest" description="Disordered" evidence="6">
    <location>
        <begin position="234"/>
        <end position="254"/>
    </location>
</feature>
<comment type="similarity">
    <text evidence="1">Belongs to the ClpA/ClpB family.</text>
</comment>
<evidence type="ECO:0000313" key="9">
    <source>
        <dbReference type="Proteomes" id="UP000326939"/>
    </source>
</evidence>
<dbReference type="Gene3D" id="1.10.1780.10">
    <property type="entry name" value="Clp, N-terminal domain"/>
    <property type="match status" value="1"/>
</dbReference>
<dbReference type="Gene3D" id="3.40.50.300">
    <property type="entry name" value="P-loop containing nucleotide triphosphate hydrolases"/>
    <property type="match status" value="1"/>
</dbReference>
<dbReference type="SUPFAM" id="SSF52540">
    <property type="entry name" value="P-loop containing nucleoside triphosphate hydrolases"/>
    <property type="match status" value="1"/>
</dbReference>
<keyword evidence="3" id="KW-0805">Transcription regulation</keyword>
<dbReference type="SUPFAM" id="SSF81923">
    <property type="entry name" value="Double Clp-N motif"/>
    <property type="match status" value="1"/>
</dbReference>
<feature type="region of interest" description="Disordered" evidence="6">
    <location>
        <begin position="571"/>
        <end position="590"/>
    </location>
</feature>
<name>A0A5N5LP27_9ROSI</name>
<evidence type="ECO:0000256" key="3">
    <source>
        <dbReference type="ARBA" id="ARBA00023015"/>
    </source>
</evidence>
<dbReference type="InterPro" id="IPR036628">
    <property type="entry name" value="Clp_N_dom_sf"/>
</dbReference>
<dbReference type="GO" id="GO:0005524">
    <property type="term" value="F:ATP binding"/>
    <property type="evidence" value="ECO:0007669"/>
    <property type="project" value="InterPro"/>
</dbReference>
<dbReference type="AlphaFoldDB" id="A0A5N5LP27"/>